<evidence type="ECO:0000256" key="1">
    <source>
        <dbReference type="SAM" id="MobiDB-lite"/>
    </source>
</evidence>
<accession>A0A942YKH4</accession>
<gene>
    <name evidence="2" type="ORF">KHA93_12255</name>
</gene>
<keyword evidence="3" id="KW-1185">Reference proteome</keyword>
<dbReference type="AlphaFoldDB" id="A0A942YKH4"/>
<protein>
    <recommendedName>
        <fullName evidence="4">Flagellar hook-length control protein-like C-terminal domain-containing protein</fullName>
    </recommendedName>
</protein>
<evidence type="ECO:0000313" key="2">
    <source>
        <dbReference type="EMBL" id="MBS4200403.1"/>
    </source>
</evidence>
<dbReference type="Proteomes" id="UP000682713">
    <property type="component" value="Unassembled WGS sequence"/>
</dbReference>
<dbReference type="EMBL" id="JAGYPJ010000001">
    <property type="protein sequence ID" value="MBS4200403.1"/>
    <property type="molecule type" value="Genomic_DNA"/>
</dbReference>
<dbReference type="RefSeq" id="WP_213110989.1">
    <property type="nucleotide sequence ID" value="NZ_JAGYPJ010000001.1"/>
</dbReference>
<proteinExistence type="predicted"/>
<reference evidence="2 3" key="1">
    <citation type="submission" date="2021-05" db="EMBL/GenBank/DDBJ databases">
        <title>Novel Bacillus species.</title>
        <authorList>
            <person name="Liu G."/>
        </authorList>
    </citation>
    <scope>NUCLEOTIDE SEQUENCE [LARGE SCALE GENOMIC DNA]</scope>
    <source>
        <strain evidence="2 3">FJAT-49732</strain>
    </source>
</reference>
<organism evidence="2 3">
    <name type="scientific">Lederbergia citrisecunda</name>
    <dbReference type="NCBI Taxonomy" id="2833583"/>
    <lineage>
        <taxon>Bacteria</taxon>
        <taxon>Bacillati</taxon>
        <taxon>Bacillota</taxon>
        <taxon>Bacilli</taxon>
        <taxon>Bacillales</taxon>
        <taxon>Bacillaceae</taxon>
        <taxon>Lederbergia</taxon>
    </lineage>
</organism>
<evidence type="ECO:0000313" key="3">
    <source>
        <dbReference type="Proteomes" id="UP000682713"/>
    </source>
</evidence>
<feature type="region of interest" description="Disordered" evidence="1">
    <location>
        <begin position="644"/>
        <end position="669"/>
    </location>
</feature>
<evidence type="ECO:0008006" key="4">
    <source>
        <dbReference type="Google" id="ProtNLM"/>
    </source>
</evidence>
<name>A0A942YKH4_9BACI</name>
<sequence length="669" mass="75240">MQIQNETKTAVFPQTDFPVTIKEGGTYTATVKEKLPNSEAIVQVKGQDLHVKFDGNIPDAGKITLQVTDMGQELPLVKAVATQTATTIEKGTGLPLPENIRQAIQILNQYHIPISRETLNNIRAYIEKGPGTPEQRLETIINMARKNLDFTLQQLRAVHEALHGRSLGEVLNKLVKDLDPDFKVQNPSISRGEVQQEIHQTGLNQVGSVTNAFQDAIREALKQVRTTSNLSMVMQFMKGNQELPDSLHNAIERAEQLHASGRELAARQELATALTNLVENDSAEQEAEFSYRMSNEILSTIPVQSRDVIVTTITKKLSQAALDFTAIKRDITNTLRVAENLIRQAPIQARQPLEAVIKQLDNAILKSDFMLYTDMGTEKKLMQASSQLHEARKLLGKGEFSKASEIVNQVRNTVDKLIFQPSDQRVKHFISKELLNLERLPSEKDIVRSFNEPYQTLRQEPSARHAFEYIRRLGLTYDSDIAHRLVSGDGSRTDADASLKNSLLRLIQAEGNNAASQRAEQALNNLTGQQLMSKTDSSGLQTMLFTLPIILRDQLENVKVFLKSSQSKQKIDWENCSLYFLLETKRMGDVGIQLTSIDKTLSVMIKNDRLDFQSKMEPLVKTAKGRLEEIGYKIGKIQFSKLTPTEKTEERKEQSKTPSFTERGYDFSV</sequence>
<feature type="compositionally biased region" description="Basic and acidic residues" evidence="1">
    <location>
        <begin position="644"/>
        <end position="655"/>
    </location>
</feature>
<comment type="caution">
    <text evidence="2">The sequence shown here is derived from an EMBL/GenBank/DDBJ whole genome shotgun (WGS) entry which is preliminary data.</text>
</comment>